<dbReference type="SUPFAM" id="SSF52172">
    <property type="entry name" value="CheY-like"/>
    <property type="match status" value="1"/>
</dbReference>
<evidence type="ECO:0000313" key="7">
    <source>
        <dbReference type="EMBL" id="MST61475.1"/>
    </source>
</evidence>
<keyword evidence="8" id="KW-1185">Reference proteome</keyword>
<reference evidence="7 8" key="1">
    <citation type="submission" date="2019-08" db="EMBL/GenBank/DDBJ databases">
        <title>In-depth cultivation of the pig gut microbiome towards novel bacterial diversity and tailored functional studies.</title>
        <authorList>
            <person name="Wylensek D."/>
            <person name="Hitch T.C.A."/>
            <person name="Clavel T."/>
        </authorList>
    </citation>
    <scope>NUCLEOTIDE SEQUENCE [LARGE SCALE GENOMIC DNA]</scope>
    <source>
        <strain evidence="7 8">WCA-SAB-591-4A-A</strain>
    </source>
</reference>
<dbReference type="InterPro" id="IPR000792">
    <property type="entry name" value="Tscrpt_reg_LuxR_C"/>
</dbReference>
<feature type="domain" description="HTH luxR-type" evidence="5">
    <location>
        <begin position="139"/>
        <end position="204"/>
    </location>
</feature>
<dbReference type="InterPro" id="IPR011006">
    <property type="entry name" value="CheY-like_superfamily"/>
</dbReference>
<keyword evidence="2" id="KW-0238">DNA-binding</keyword>
<dbReference type="InterPro" id="IPR036388">
    <property type="entry name" value="WH-like_DNA-bd_sf"/>
</dbReference>
<dbReference type="PANTHER" id="PTHR45566:SF1">
    <property type="entry name" value="HTH-TYPE TRANSCRIPTIONAL REGULATOR YHJB-RELATED"/>
    <property type="match status" value="1"/>
</dbReference>
<dbReference type="SMART" id="SM00448">
    <property type="entry name" value="REC"/>
    <property type="match status" value="1"/>
</dbReference>
<dbReference type="PROSITE" id="PS50110">
    <property type="entry name" value="RESPONSE_REGULATORY"/>
    <property type="match status" value="1"/>
</dbReference>
<dbReference type="PANTHER" id="PTHR45566">
    <property type="entry name" value="HTH-TYPE TRANSCRIPTIONAL REGULATOR YHJB-RELATED"/>
    <property type="match status" value="1"/>
</dbReference>
<dbReference type="PROSITE" id="PS50043">
    <property type="entry name" value="HTH_LUXR_2"/>
    <property type="match status" value="1"/>
</dbReference>
<dbReference type="Gene3D" id="1.10.10.10">
    <property type="entry name" value="Winged helix-like DNA-binding domain superfamily/Winged helix DNA-binding domain"/>
    <property type="match status" value="1"/>
</dbReference>
<dbReference type="Proteomes" id="UP000440713">
    <property type="component" value="Unassembled WGS sequence"/>
</dbReference>
<comment type="caution">
    <text evidence="7">The sequence shown here is derived from an EMBL/GenBank/DDBJ whole genome shotgun (WGS) entry which is preliminary data.</text>
</comment>
<dbReference type="GO" id="GO:0003677">
    <property type="term" value="F:DNA binding"/>
    <property type="evidence" value="ECO:0007669"/>
    <property type="project" value="UniProtKB-KW"/>
</dbReference>
<proteinExistence type="predicted"/>
<evidence type="ECO:0000256" key="4">
    <source>
        <dbReference type="PROSITE-ProRule" id="PRU00169"/>
    </source>
</evidence>
<sequence length="210" mass="24179">MIFLKILLIDDHEIFASGLSDSLIKCDTSNTIENIYTITSQTSVDLISEKILEMGIDILIIDVNIKKIVEMDGFALFKKIKQKIPYIKTIIITGYDFPLFEYEAYEIGASAFIRKETNSTEIYNILMSVFNGNRIFKNTTENLYPLTDREKEILALYSNGYTRNDISKKLYISPRTLANHLAKIYEKLDVSNYQEMLLKAAKLGYIKELL</sequence>
<gene>
    <name evidence="7" type="ORF">FYJ71_00565</name>
</gene>
<dbReference type="GO" id="GO:0000160">
    <property type="term" value="P:phosphorelay signal transduction system"/>
    <property type="evidence" value="ECO:0007669"/>
    <property type="project" value="InterPro"/>
</dbReference>
<dbReference type="CDD" id="cd06170">
    <property type="entry name" value="LuxR_C_like"/>
    <property type="match status" value="1"/>
</dbReference>
<dbReference type="PRINTS" id="PR00038">
    <property type="entry name" value="HTHLUXR"/>
</dbReference>
<dbReference type="SMART" id="SM00421">
    <property type="entry name" value="HTH_LUXR"/>
    <property type="match status" value="1"/>
</dbReference>
<name>A0A6N7WX57_9FIRM</name>
<evidence type="ECO:0000256" key="2">
    <source>
        <dbReference type="ARBA" id="ARBA00023125"/>
    </source>
</evidence>
<evidence type="ECO:0000256" key="1">
    <source>
        <dbReference type="ARBA" id="ARBA00018672"/>
    </source>
</evidence>
<evidence type="ECO:0000259" key="5">
    <source>
        <dbReference type="PROSITE" id="PS50043"/>
    </source>
</evidence>
<dbReference type="InterPro" id="IPR016032">
    <property type="entry name" value="Sig_transdc_resp-reg_C-effctor"/>
</dbReference>
<dbReference type="Pfam" id="PF00196">
    <property type="entry name" value="GerE"/>
    <property type="match status" value="1"/>
</dbReference>
<dbReference type="Pfam" id="PF00072">
    <property type="entry name" value="Response_reg"/>
    <property type="match status" value="1"/>
</dbReference>
<dbReference type="GO" id="GO:0006355">
    <property type="term" value="P:regulation of DNA-templated transcription"/>
    <property type="evidence" value="ECO:0007669"/>
    <property type="project" value="InterPro"/>
</dbReference>
<dbReference type="AlphaFoldDB" id="A0A6N7WX57"/>
<comment type="function">
    <text evidence="3">May play the central regulatory role in sporulation. It may be an element of the effector pathway responsible for the activation of sporulation genes in response to nutritional stress. Spo0A may act in concert with spo0H (a sigma factor) to control the expression of some genes that are critical to the sporulation process.</text>
</comment>
<accession>A0A6N7WX57</accession>
<feature type="modified residue" description="4-aspartylphosphate" evidence="4">
    <location>
        <position position="62"/>
    </location>
</feature>
<evidence type="ECO:0000259" key="6">
    <source>
        <dbReference type="PROSITE" id="PS50110"/>
    </source>
</evidence>
<dbReference type="SUPFAM" id="SSF46894">
    <property type="entry name" value="C-terminal effector domain of the bipartite response regulators"/>
    <property type="match status" value="1"/>
</dbReference>
<evidence type="ECO:0000313" key="8">
    <source>
        <dbReference type="Proteomes" id="UP000440713"/>
    </source>
</evidence>
<dbReference type="InterPro" id="IPR001789">
    <property type="entry name" value="Sig_transdc_resp-reg_receiver"/>
</dbReference>
<evidence type="ECO:0000256" key="3">
    <source>
        <dbReference type="ARBA" id="ARBA00024867"/>
    </source>
</evidence>
<dbReference type="Gene3D" id="3.40.50.2300">
    <property type="match status" value="1"/>
</dbReference>
<protein>
    <recommendedName>
        <fullName evidence="1">Stage 0 sporulation protein A homolog</fullName>
    </recommendedName>
</protein>
<organism evidence="7 8">
    <name type="scientific">Peptostreptococcus porci</name>
    <dbReference type="NCBI Taxonomy" id="2652282"/>
    <lineage>
        <taxon>Bacteria</taxon>
        <taxon>Bacillati</taxon>
        <taxon>Bacillota</taxon>
        <taxon>Clostridia</taxon>
        <taxon>Peptostreptococcales</taxon>
        <taxon>Peptostreptococcaceae</taxon>
        <taxon>Peptostreptococcus</taxon>
    </lineage>
</organism>
<keyword evidence="4" id="KW-0597">Phosphoprotein</keyword>
<dbReference type="EMBL" id="VUNE01000001">
    <property type="protein sequence ID" value="MST61475.1"/>
    <property type="molecule type" value="Genomic_DNA"/>
</dbReference>
<dbReference type="InterPro" id="IPR051015">
    <property type="entry name" value="EvgA-like"/>
</dbReference>
<feature type="domain" description="Response regulatory" evidence="6">
    <location>
        <begin position="5"/>
        <end position="130"/>
    </location>
</feature>